<sequence>MLPDRDEFSRWNDELAQTGSRLTGTAQHERFVDSLGERLESLGLEVHRDTVRFTRWQPRRWDLRVSAAMTRSLPVSSPFPYSGETPPEGVSGELVYCGGAPGSFEAAAGRIAIVEVRVPRIPTLILPRRSGRLPLTITNPLLASFLRAPDLAAARAAGVRAVIGVWRGVSPDNAAGQVLPFTLPYQGCPGLWVDASTGDELIDAARRGETATLVLDAEITDDAVTHTIWTEVAGADPAAAGETVVVNTHTDGPNLIEENGGLALLALAGHARHAVGASRWRRSHVFAFVSGHFRIPDIATDPHGQATSTWLDAHPELWDGEHGHRRAVAGVTVEHLGATEWDDRRGRAPYRHTGAPAHELVYTGNPEMERIYHAASRLQLPRRPVTLRPAFGVYFGEGAALYRAGLPTISLVPGPSYLAAEAPDGGRQWFDPVLAHAQLMTFARVLEEIDRTPTSQVGVAQPELGAALGRLTDKVAARG</sequence>
<name>A0A7K3M4Q3_9ACTN</name>
<gene>
    <name evidence="1" type="ORF">F7O44_14550</name>
</gene>
<accession>A0A7K3M4Q3</accession>
<evidence type="ECO:0008006" key="3">
    <source>
        <dbReference type="Google" id="ProtNLM"/>
    </source>
</evidence>
<dbReference type="AlphaFoldDB" id="A0A7K3M4Q3"/>
<dbReference type="SUPFAM" id="SSF53187">
    <property type="entry name" value="Zn-dependent exopeptidases"/>
    <property type="match status" value="1"/>
</dbReference>
<evidence type="ECO:0000313" key="1">
    <source>
        <dbReference type="EMBL" id="NDL58293.1"/>
    </source>
</evidence>
<dbReference type="RefSeq" id="WP_162450956.1">
    <property type="nucleotide sequence ID" value="NZ_WLZY01000004.1"/>
</dbReference>
<dbReference type="EMBL" id="WLZY01000004">
    <property type="protein sequence ID" value="NDL58293.1"/>
    <property type="molecule type" value="Genomic_DNA"/>
</dbReference>
<dbReference type="Gene3D" id="3.40.630.10">
    <property type="entry name" value="Zn peptidases"/>
    <property type="match status" value="1"/>
</dbReference>
<keyword evidence="2" id="KW-1185">Reference proteome</keyword>
<comment type="caution">
    <text evidence="1">The sequence shown here is derived from an EMBL/GenBank/DDBJ whole genome shotgun (WGS) entry which is preliminary data.</text>
</comment>
<reference evidence="1 2" key="1">
    <citation type="submission" date="2019-11" db="EMBL/GenBank/DDBJ databases">
        <authorList>
            <person name="Li X.-J."/>
            <person name="Feng X.-M."/>
        </authorList>
    </citation>
    <scope>NUCLEOTIDE SEQUENCE [LARGE SCALE GENOMIC DNA]</scope>
    <source>
        <strain evidence="1 2">XMNu-373</strain>
    </source>
</reference>
<evidence type="ECO:0000313" key="2">
    <source>
        <dbReference type="Proteomes" id="UP000460435"/>
    </source>
</evidence>
<organism evidence="1 2">
    <name type="scientific">Phytoactinopolyspora mesophila</name>
    <dbReference type="NCBI Taxonomy" id="2650750"/>
    <lineage>
        <taxon>Bacteria</taxon>
        <taxon>Bacillati</taxon>
        <taxon>Actinomycetota</taxon>
        <taxon>Actinomycetes</taxon>
        <taxon>Jiangellales</taxon>
        <taxon>Jiangellaceae</taxon>
        <taxon>Phytoactinopolyspora</taxon>
    </lineage>
</organism>
<protein>
    <recommendedName>
        <fullName evidence="3">M28 family peptidase</fullName>
    </recommendedName>
</protein>
<proteinExistence type="predicted"/>
<dbReference type="Gene3D" id="3.50.30.30">
    <property type="match status" value="1"/>
</dbReference>
<dbReference type="Proteomes" id="UP000460435">
    <property type="component" value="Unassembled WGS sequence"/>
</dbReference>